<sequence>MKKVLEDELMSLAHRILKLRDKAEIHELKEEAAVLYEKLSVLSFAEKHFEGAKPTIKKHDVEKAIEQEYEDEKADLNYPDGTEYNEDQIYEHNTEKIKDIVSQMPYETEQVDKMFEKQSQDSDSNTKPETKPSSTEDVQDFGVHFDDLPNFEPAKDSSQEESDNPNEENTEVKEDAGTQNSSEKRKDEEKHPKRKMDLFSQPKKSLNDSLNKELKIGLNDRLTFVNQLFKGDTKAYESFIGRINALKSFEEVKSYLNEQIQDKYSYWKDKEDIANRLLHLIEKKFE</sequence>
<evidence type="ECO:0000313" key="2">
    <source>
        <dbReference type="EMBL" id="TKS57447.1"/>
    </source>
</evidence>
<accession>A0A4U5TSX1</accession>
<keyword evidence="3" id="KW-1185">Reference proteome</keyword>
<dbReference type="RefSeq" id="WP_138931148.1">
    <property type="nucleotide sequence ID" value="NZ_SWMU01000001.1"/>
</dbReference>
<protein>
    <submittedName>
        <fullName evidence="2">Uncharacterized protein</fullName>
    </submittedName>
</protein>
<feature type="compositionally biased region" description="Basic and acidic residues" evidence="1">
    <location>
        <begin position="116"/>
        <end position="130"/>
    </location>
</feature>
<reference evidence="2 3" key="1">
    <citation type="submission" date="2019-04" db="EMBL/GenBank/DDBJ databases">
        <title>Psychroflexus halotolerans sp. nov., isolated from a marine solar saltern.</title>
        <authorList>
            <person name="Feng X."/>
        </authorList>
    </citation>
    <scope>NUCLEOTIDE SEQUENCE [LARGE SCALE GENOMIC DNA]</scope>
    <source>
        <strain evidence="2 3">WDS2C27</strain>
    </source>
</reference>
<evidence type="ECO:0000256" key="1">
    <source>
        <dbReference type="SAM" id="MobiDB-lite"/>
    </source>
</evidence>
<dbReference type="Proteomes" id="UP000306552">
    <property type="component" value="Unassembled WGS sequence"/>
</dbReference>
<name>A0A4U5TSX1_9FLAO</name>
<feature type="compositionally biased region" description="Acidic residues" evidence="1">
    <location>
        <begin position="159"/>
        <end position="169"/>
    </location>
</feature>
<feature type="compositionally biased region" description="Basic and acidic residues" evidence="1">
    <location>
        <begin position="143"/>
        <end position="158"/>
    </location>
</feature>
<gene>
    <name evidence="2" type="ORF">FCN74_03250</name>
</gene>
<proteinExistence type="predicted"/>
<dbReference type="AlphaFoldDB" id="A0A4U5TSX1"/>
<evidence type="ECO:0000313" key="3">
    <source>
        <dbReference type="Proteomes" id="UP000306552"/>
    </source>
</evidence>
<dbReference type="OrthoDB" id="1100725at2"/>
<comment type="caution">
    <text evidence="2">The sequence shown here is derived from an EMBL/GenBank/DDBJ whole genome shotgun (WGS) entry which is preliminary data.</text>
</comment>
<feature type="region of interest" description="Disordered" evidence="1">
    <location>
        <begin position="116"/>
        <end position="204"/>
    </location>
</feature>
<feature type="compositionally biased region" description="Basic and acidic residues" evidence="1">
    <location>
        <begin position="170"/>
        <end position="197"/>
    </location>
</feature>
<dbReference type="EMBL" id="SWMU01000001">
    <property type="protein sequence ID" value="TKS57447.1"/>
    <property type="molecule type" value="Genomic_DNA"/>
</dbReference>
<organism evidence="2 3">
    <name type="scientific">Mesohalobacter halotolerans</name>
    <dbReference type="NCBI Taxonomy" id="1883405"/>
    <lineage>
        <taxon>Bacteria</taxon>
        <taxon>Pseudomonadati</taxon>
        <taxon>Bacteroidota</taxon>
        <taxon>Flavobacteriia</taxon>
        <taxon>Flavobacteriales</taxon>
        <taxon>Flavobacteriaceae</taxon>
        <taxon>Mesohalobacter</taxon>
    </lineage>
</organism>